<dbReference type="InterPro" id="IPR037401">
    <property type="entry name" value="SnoaL-like"/>
</dbReference>
<gene>
    <name evidence="3" type="ORF">F0L17_18780</name>
</gene>
<dbReference type="OrthoDB" id="3868919at2"/>
<feature type="region of interest" description="Disordered" evidence="1">
    <location>
        <begin position="1"/>
        <end position="40"/>
    </location>
</feature>
<comment type="caution">
    <text evidence="3">The sequence shown here is derived from an EMBL/GenBank/DDBJ whole genome shotgun (WGS) entry which is preliminary data.</text>
</comment>
<proteinExistence type="predicted"/>
<dbReference type="EMBL" id="WIXO01000001">
    <property type="protein sequence ID" value="MTE21126.1"/>
    <property type="molecule type" value="Genomic_DNA"/>
</dbReference>
<organism evidence="3 4">
    <name type="scientific">Streptomyces taklimakanensis</name>
    <dbReference type="NCBI Taxonomy" id="2569853"/>
    <lineage>
        <taxon>Bacteria</taxon>
        <taxon>Bacillati</taxon>
        <taxon>Actinomycetota</taxon>
        <taxon>Actinomycetes</taxon>
        <taxon>Kitasatosporales</taxon>
        <taxon>Streptomycetaceae</taxon>
        <taxon>Streptomyces</taxon>
    </lineage>
</organism>
<protein>
    <submittedName>
        <fullName evidence="3">Nuclear transport factor 2 family protein</fullName>
    </submittedName>
</protein>
<evidence type="ECO:0000259" key="2">
    <source>
        <dbReference type="Pfam" id="PF13577"/>
    </source>
</evidence>
<dbReference type="InterPro" id="IPR032710">
    <property type="entry name" value="NTF2-like_dom_sf"/>
</dbReference>
<dbReference type="Pfam" id="PF13577">
    <property type="entry name" value="SnoaL_4"/>
    <property type="match status" value="1"/>
</dbReference>
<dbReference type="Gene3D" id="3.10.450.50">
    <property type="match status" value="1"/>
</dbReference>
<dbReference type="Proteomes" id="UP000473014">
    <property type="component" value="Unassembled WGS sequence"/>
</dbReference>
<name>A0A6G2BG77_9ACTN</name>
<keyword evidence="4" id="KW-1185">Reference proteome</keyword>
<dbReference type="AlphaFoldDB" id="A0A6G2BG77"/>
<evidence type="ECO:0000256" key="1">
    <source>
        <dbReference type="SAM" id="MobiDB-lite"/>
    </source>
</evidence>
<accession>A0A6G2BG77</accession>
<evidence type="ECO:0000313" key="4">
    <source>
        <dbReference type="Proteomes" id="UP000473014"/>
    </source>
</evidence>
<feature type="domain" description="SnoaL-like" evidence="2">
    <location>
        <begin position="35"/>
        <end position="124"/>
    </location>
</feature>
<evidence type="ECO:0000313" key="3">
    <source>
        <dbReference type="EMBL" id="MTE21126.1"/>
    </source>
</evidence>
<sequence>MGAAPARPVEDPRHPAGPGPDGVGPDGAGAQPRVRRRARRVEGRAALRAYFGSRPADRLSRRPCTNVLVTVETAETARATAYFATYRADGHTGGLVPPGPPVNVGHYEDVLRKTEEGWLIARRTLLPAFGGPTPRLGRDGRG</sequence>
<dbReference type="SUPFAM" id="SSF54427">
    <property type="entry name" value="NTF2-like"/>
    <property type="match status" value="1"/>
</dbReference>
<reference evidence="3 4" key="1">
    <citation type="submission" date="2019-11" db="EMBL/GenBank/DDBJ databases">
        <authorList>
            <person name="Yuan L."/>
        </authorList>
    </citation>
    <scope>NUCLEOTIDE SEQUENCE [LARGE SCALE GENOMIC DNA]</scope>
    <source>
        <strain evidence="3 4">TRM43335</strain>
    </source>
</reference>